<dbReference type="InParanoid" id="A0A165W340"/>
<evidence type="ECO:0000313" key="8">
    <source>
        <dbReference type="EMBL" id="KZT30601.1"/>
    </source>
</evidence>
<evidence type="ECO:0000256" key="6">
    <source>
        <dbReference type="RuleBase" id="RU361156"/>
    </source>
</evidence>
<reference evidence="8 9" key="1">
    <citation type="journal article" date="2016" name="Mol. Biol. Evol.">
        <title>Comparative Genomics of Early-Diverging Mushroom-Forming Fungi Provides Insights into the Origins of Lignocellulose Decay Capabilities.</title>
        <authorList>
            <person name="Nagy L.G."/>
            <person name="Riley R."/>
            <person name="Tritt A."/>
            <person name="Adam C."/>
            <person name="Daum C."/>
            <person name="Floudas D."/>
            <person name="Sun H."/>
            <person name="Yadav J.S."/>
            <person name="Pangilinan J."/>
            <person name="Larsson K.H."/>
            <person name="Matsuura K."/>
            <person name="Barry K."/>
            <person name="Labutti K."/>
            <person name="Kuo R."/>
            <person name="Ohm R.A."/>
            <person name="Bhattacharya S.S."/>
            <person name="Shirouzu T."/>
            <person name="Yoshinaga Y."/>
            <person name="Martin F.M."/>
            <person name="Grigoriev I.V."/>
            <person name="Hibbett D.S."/>
        </authorList>
    </citation>
    <scope>NUCLEOTIDE SEQUENCE [LARGE SCALE GENOMIC DNA]</scope>
    <source>
        <strain evidence="8 9">HHB14362 ss-1</strain>
    </source>
</reference>
<evidence type="ECO:0000256" key="4">
    <source>
        <dbReference type="ARBA" id="ARBA00022801"/>
    </source>
</evidence>
<dbReference type="InterPro" id="IPR001563">
    <property type="entry name" value="Peptidase_S10"/>
</dbReference>
<evidence type="ECO:0000256" key="7">
    <source>
        <dbReference type="SAM" id="MobiDB-lite"/>
    </source>
</evidence>
<dbReference type="EMBL" id="KV425551">
    <property type="protein sequence ID" value="KZT30601.1"/>
    <property type="molecule type" value="Genomic_DNA"/>
</dbReference>
<keyword evidence="9" id="KW-1185">Reference proteome</keyword>
<keyword evidence="6" id="KW-0732">Signal</keyword>
<dbReference type="PANTHER" id="PTHR11802:SF479">
    <property type="entry name" value="CARBOXYPEPTIDASE"/>
    <property type="match status" value="1"/>
</dbReference>
<evidence type="ECO:0000256" key="5">
    <source>
        <dbReference type="ARBA" id="ARBA00023180"/>
    </source>
</evidence>
<keyword evidence="2 6" id="KW-0121">Carboxypeptidase</keyword>
<proteinExistence type="inferred from homology"/>
<evidence type="ECO:0000256" key="3">
    <source>
        <dbReference type="ARBA" id="ARBA00022670"/>
    </source>
</evidence>
<organism evidence="8 9">
    <name type="scientific">Neolentinus lepideus HHB14362 ss-1</name>
    <dbReference type="NCBI Taxonomy" id="1314782"/>
    <lineage>
        <taxon>Eukaryota</taxon>
        <taxon>Fungi</taxon>
        <taxon>Dikarya</taxon>
        <taxon>Basidiomycota</taxon>
        <taxon>Agaricomycotina</taxon>
        <taxon>Agaricomycetes</taxon>
        <taxon>Gloeophyllales</taxon>
        <taxon>Gloeophyllaceae</taxon>
        <taxon>Neolentinus</taxon>
    </lineage>
</organism>
<dbReference type="Pfam" id="PF00450">
    <property type="entry name" value="Peptidase_S10"/>
    <property type="match status" value="1"/>
</dbReference>
<dbReference type="Proteomes" id="UP000076761">
    <property type="component" value="Unassembled WGS sequence"/>
</dbReference>
<dbReference type="GO" id="GO:0006508">
    <property type="term" value="P:proteolysis"/>
    <property type="evidence" value="ECO:0007669"/>
    <property type="project" value="UniProtKB-KW"/>
</dbReference>
<feature type="region of interest" description="Disordered" evidence="7">
    <location>
        <begin position="30"/>
        <end position="50"/>
    </location>
</feature>
<dbReference type="OrthoDB" id="443318at2759"/>
<dbReference type="PROSITE" id="PS00131">
    <property type="entry name" value="CARBOXYPEPT_SER_SER"/>
    <property type="match status" value="1"/>
</dbReference>
<dbReference type="EC" id="3.4.16.-" evidence="6"/>
<gene>
    <name evidence="8" type="ORF">NEOLEDRAFT_20884</name>
</gene>
<comment type="similarity">
    <text evidence="1 6">Belongs to the peptidase S10 family.</text>
</comment>
<dbReference type="PANTHER" id="PTHR11802">
    <property type="entry name" value="SERINE PROTEASE FAMILY S10 SERINE CARBOXYPEPTIDASE"/>
    <property type="match status" value="1"/>
</dbReference>
<keyword evidence="3 6" id="KW-0645">Protease</keyword>
<dbReference type="SUPFAM" id="SSF53474">
    <property type="entry name" value="alpha/beta-Hydrolases"/>
    <property type="match status" value="1"/>
</dbReference>
<dbReference type="InterPro" id="IPR018202">
    <property type="entry name" value="Ser_caboxypep_ser_AS"/>
</dbReference>
<feature type="chain" id="PRO_5007748615" description="Carboxypeptidase" evidence="6">
    <location>
        <begin position="19"/>
        <end position="501"/>
    </location>
</feature>
<keyword evidence="4 6" id="KW-0378">Hydrolase</keyword>
<name>A0A165W340_9AGAM</name>
<dbReference type="PRINTS" id="PR00724">
    <property type="entry name" value="CRBOXYPTASEC"/>
</dbReference>
<evidence type="ECO:0000256" key="2">
    <source>
        <dbReference type="ARBA" id="ARBA00022645"/>
    </source>
</evidence>
<dbReference type="GO" id="GO:0004185">
    <property type="term" value="F:serine-type carboxypeptidase activity"/>
    <property type="evidence" value="ECO:0007669"/>
    <property type="project" value="UniProtKB-UniRule"/>
</dbReference>
<dbReference type="STRING" id="1314782.A0A165W340"/>
<sequence>MLLRSLLPLILSASAAVALDPRIERLRGPKFHLSDDAPTPQQKRSHAPAPNAASKFYTPSFSNSAAADFHVNSSALPLVTWQLQDSWAGRLPISNESSESRELFFWYWPSSESGSSEFLTIWLNGGPGCSSLEGFLEENGPVSFQPGASAPVQNQYSWTTVSDVVWIEQPVGTGFTKGTPNIHNEDELADQFYGFLQQFFSVFSELATKKLYITGESYAGFYIPYIATRILDASAAEKAALPLALQGLLINDGVYSSFITSEQVPVANFSAARQSTLGFSSSQVQSLQRKAESCGYQTIIDQLAYPPKGKIDLPNGNQDVVSDGCDLFDTFYDEAYDANSCFDIYRITDKCPTPNDPIEDYFSRSDVQTLLHVPGFGSWSECSNENVFVDGNDESAYTETLFPHLLATLPHGVTLWHGLDDAILFNLGDRITIQNLTWNGAQGFQTAPTTPLLLNGAQKGIYHSERNLTYIEVNSAGHMIAEDQPPLALHVFQSVLGLTTL</sequence>
<evidence type="ECO:0000313" key="9">
    <source>
        <dbReference type="Proteomes" id="UP000076761"/>
    </source>
</evidence>
<dbReference type="AlphaFoldDB" id="A0A165W340"/>
<evidence type="ECO:0000256" key="1">
    <source>
        <dbReference type="ARBA" id="ARBA00009431"/>
    </source>
</evidence>
<dbReference type="InterPro" id="IPR029058">
    <property type="entry name" value="AB_hydrolase_fold"/>
</dbReference>
<feature type="signal peptide" evidence="6">
    <location>
        <begin position="1"/>
        <end position="18"/>
    </location>
</feature>
<keyword evidence="5" id="KW-0325">Glycoprotein</keyword>
<protein>
    <recommendedName>
        <fullName evidence="6">Carboxypeptidase</fullName>
        <ecNumber evidence="6">3.4.16.-</ecNumber>
    </recommendedName>
</protein>
<dbReference type="Gene3D" id="3.40.50.1820">
    <property type="entry name" value="alpha/beta hydrolase"/>
    <property type="match status" value="1"/>
</dbReference>
<accession>A0A165W340</accession>